<gene>
    <name evidence="2" type="ORF">DQG23_23150</name>
</gene>
<feature type="region of interest" description="Disordered" evidence="1">
    <location>
        <begin position="239"/>
        <end position="265"/>
    </location>
</feature>
<dbReference type="RefSeq" id="WP_113033249.1">
    <property type="nucleotide sequence ID" value="NZ_QMFB01000014.1"/>
</dbReference>
<evidence type="ECO:0000256" key="1">
    <source>
        <dbReference type="SAM" id="MobiDB-lite"/>
    </source>
</evidence>
<dbReference type="EMBL" id="QMFB01000014">
    <property type="protein sequence ID" value="RAV19040.1"/>
    <property type="molecule type" value="Genomic_DNA"/>
</dbReference>
<accession>A0A329MGX1</accession>
<sequence>MGFLGAAIVIAGVGLVVYLVKQSSKGRSQQRPRSNSRRRTIDYTSANVPLNLGIRPHIKLEALERRLNKAFAPSFQEKLKMRHLQAQSAMSDAEYEWKLLELKRYFVMCSIMRNVPMFSSAVDEIWHDMLMFTREYQHFCDELIGTTIHHAPHSNVQPMPGDRAWFDWVYSQLFEPTPFSGHIWNAFFRNPLPKPLLEQFHRESKEQLINQLFNRDAASKYPEIKETIEQLIDSTKEHVHRAYDHSSNHTDNHYDDNREYNRSSSGATDTMMLMAGSMLLYSMMDDGAFEQRMQMQAEEEEQRNDGGTSGAACGYAGSSCSSDSDSSDGGGDSGGSSCSSSSCGSGCGGGGD</sequence>
<organism evidence="2 3">
    <name type="scientific">Paenibacillus contaminans</name>
    <dbReference type="NCBI Taxonomy" id="450362"/>
    <lineage>
        <taxon>Bacteria</taxon>
        <taxon>Bacillati</taxon>
        <taxon>Bacillota</taxon>
        <taxon>Bacilli</taxon>
        <taxon>Bacillales</taxon>
        <taxon>Paenibacillaceae</taxon>
        <taxon>Paenibacillus</taxon>
    </lineage>
</organism>
<name>A0A329MGX1_9BACL</name>
<feature type="compositionally biased region" description="Basic and acidic residues" evidence="1">
    <location>
        <begin position="239"/>
        <end position="261"/>
    </location>
</feature>
<dbReference type="OrthoDB" id="71172at2"/>
<reference evidence="2 3" key="1">
    <citation type="journal article" date="2009" name="Int. J. Syst. Evol. Microbiol.">
        <title>Paenibacillus contaminans sp. nov., isolated from a contaminated laboratory plate.</title>
        <authorList>
            <person name="Chou J.H."/>
            <person name="Lee J.H."/>
            <person name="Lin M.C."/>
            <person name="Chang P.S."/>
            <person name="Arun A.B."/>
            <person name="Young C.C."/>
            <person name="Chen W.M."/>
        </authorList>
    </citation>
    <scope>NUCLEOTIDE SEQUENCE [LARGE SCALE GENOMIC DNA]</scope>
    <source>
        <strain evidence="2 3">CKOBP-6</strain>
    </source>
</reference>
<evidence type="ECO:0000313" key="3">
    <source>
        <dbReference type="Proteomes" id="UP000250369"/>
    </source>
</evidence>
<protein>
    <submittedName>
        <fullName evidence="2">Uncharacterized protein</fullName>
    </submittedName>
</protein>
<proteinExistence type="predicted"/>
<comment type="caution">
    <text evidence="2">The sequence shown here is derived from an EMBL/GenBank/DDBJ whole genome shotgun (WGS) entry which is preliminary data.</text>
</comment>
<dbReference type="Proteomes" id="UP000250369">
    <property type="component" value="Unassembled WGS sequence"/>
</dbReference>
<keyword evidence="3" id="KW-1185">Reference proteome</keyword>
<feature type="compositionally biased region" description="Low complexity" evidence="1">
    <location>
        <begin position="335"/>
        <end position="344"/>
    </location>
</feature>
<dbReference type="AlphaFoldDB" id="A0A329MGX1"/>
<feature type="region of interest" description="Disordered" evidence="1">
    <location>
        <begin position="316"/>
        <end position="352"/>
    </location>
</feature>
<evidence type="ECO:0000313" key="2">
    <source>
        <dbReference type="EMBL" id="RAV19040.1"/>
    </source>
</evidence>